<dbReference type="Proteomes" id="UP000273158">
    <property type="component" value="Unassembled WGS sequence"/>
</dbReference>
<gene>
    <name evidence="1" type="ORF">C7474_2612</name>
</gene>
<proteinExistence type="predicted"/>
<keyword evidence="2" id="KW-1185">Reference proteome</keyword>
<name>A0A498C4P7_9MICO</name>
<protein>
    <submittedName>
        <fullName evidence="1">Uncharacterized protein DUF4012</fullName>
    </submittedName>
</protein>
<evidence type="ECO:0000313" key="1">
    <source>
        <dbReference type="EMBL" id="RLK48010.1"/>
    </source>
</evidence>
<sequence>MSSPHPLPASARTAGRVFAWVLAAALVALLAASVWIGVRAVAAYGHLMDVQSAAATATDALRDPATAPALVDAIAADTSAARELTSDPVWRAAEQLPWIGPQLSAVSTVAAAADDVATNALTPLSQVASSFSVDQLRPVDGRIDLAPFTTIADAARTSASGLSAARSSVDGLEQQALVGPVRSAVTEVSTLLGTTSEATDALARAMQLLPAMLGQDGARDYLIVFQNNAEWRSLGGIVGAMALVHTDGGSLSMTTQGSSSDFARYDDPVMDLGPEVTAVFGTHPARWIQNVTQVPDFTVAAPLAREMWSREFGVSPDGVIALDPVALSYLLAATGPVALPTGDTLTADNAVSLLLNEVYLRYERPADQDAFFAAAAAAVFDKLAGGAANPTALVEALARAGDERRLLLWSAIPEDQAVLADTTLAGPLPPTDATQLGFGVYLNDGTGSKMDYYVTPETTVAWGECTVDDAGRASGTVTLTLTLTNNAPADAATSLPEYITGGGSFGTPAGTAKTVSYLYLPAGAELVESTRSDGGGFGGAFHDGRQVMSFGASLTPGQSASATVTVRTTVPGAAEAVAWVTPTADAALAPRVGDSCRGS</sequence>
<dbReference type="EMBL" id="RCDB01000003">
    <property type="protein sequence ID" value="RLK48010.1"/>
    <property type="molecule type" value="Genomic_DNA"/>
</dbReference>
<comment type="caution">
    <text evidence="1">The sequence shown here is derived from an EMBL/GenBank/DDBJ whole genome shotgun (WGS) entry which is preliminary data.</text>
</comment>
<dbReference type="Pfam" id="PF13196">
    <property type="entry name" value="DUF4012"/>
    <property type="match status" value="1"/>
</dbReference>
<organism evidence="1 2">
    <name type="scientific">Microbacterium telephonicum</name>
    <dbReference type="NCBI Taxonomy" id="1714841"/>
    <lineage>
        <taxon>Bacteria</taxon>
        <taxon>Bacillati</taxon>
        <taxon>Actinomycetota</taxon>
        <taxon>Actinomycetes</taxon>
        <taxon>Micrococcales</taxon>
        <taxon>Microbacteriaceae</taxon>
        <taxon>Microbacterium</taxon>
    </lineage>
</organism>
<reference evidence="1 2" key="1">
    <citation type="journal article" date="2015" name="Stand. Genomic Sci.">
        <title>Genomic Encyclopedia of Bacterial and Archaeal Type Strains, Phase III: the genomes of soil and plant-associated and newly described type strains.</title>
        <authorList>
            <person name="Whitman W.B."/>
            <person name="Woyke T."/>
            <person name="Klenk H.P."/>
            <person name="Zhou Y."/>
            <person name="Lilburn T.G."/>
            <person name="Beck B.J."/>
            <person name="De Vos P."/>
            <person name="Vandamme P."/>
            <person name="Eisen J.A."/>
            <person name="Garrity G."/>
            <person name="Hugenholtz P."/>
            <person name="Kyrpides N.C."/>
        </authorList>
    </citation>
    <scope>NUCLEOTIDE SEQUENCE [LARGE SCALE GENOMIC DNA]</scope>
    <source>
        <strain evidence="1 2">S2T63</strain>
    </source>
</reference>
<accession>A0A498C4P7</accession>
<dbReference type="RefSeq" id="WP_241965239.1">
    <property type="nucleotide sequence ID" value="NZ_RCDB01000003.1"/>
</dbReference>
<dbReference type="InterPro" id="IPR025101">
    <property type="entry name" value="DUF4012"/>
</dbReference>
<dbReference type="AlphaFoldDB" id="A0A498C4P7"/>
<evidence type="ECO:0000313" key="2">
    <source>
        <dbReference type="Proteomes" id="UP000273158"/>
    </source>
</evidence>